<keyword evidence="1" id="KW-0430">Lectin</keyword>
<dbReference type="GO" id="GO:0030246">
    <property type="term" value="F:carbohydrate binding"/>
    <property type="evidence" value="ECO:0007669"/>
    <property type="project" value="UniProtKB-KW"/>
</dbReference>
<dbReference type="GeneTree" id="ENSGT00940000164508"/>
<dbReference type="AlphaFoldDB" id="A0A803K215"/>
<reference evidence="4" key="1">
    <citation type="journal article" date="2010" name="Science">
        <title>The genome of the Western clawed frog Xenopus tropicalis.</title>
        <authorList>
            <person name="Hellsten U."/>
            <person name="Harland R.M."/>
            <person name="Gilchrist M.J."/>
            <person name="Hendrix D."/>
            <person name="Jurka J."/>
            <person name="Kapitonov V."/>
            <person name="Ovcharenko I."/>
            <person name="Putnam N.H."/>
            <person name="Shu S."/>
            <person name="Taher L."/>
            <person name="Blitz I.L."/>
            <person name="Blumberg B."/>
            <person name="Dichmann D.S."/>
            <person name="Dubchak I."/>
            <person name="Amaya E."/>
            <person name="Detter J.C."/>
            <person name="Fletcher R."/>
            <person name="Gerhard D.S."/>
            <person name="Goodstein D."/>
            <person name="Graves T."/>
            <person name="Grigoriev I.V."/>
            <person name="Grimwood J."/>
            <person name="Kawashima T."/>
            <person name="Lindquist E."/>
            <person name="Lucas S.M."/>
            <person name="Mead P.E."/>
            <person name="Mitros T."/>
            <person name="Ogino H."/>
            <person name="Ohta Y."/>
            <person name="Poliakov A.V."/>
            <person name="Pollet N."/>
            <person name="Robert J."/>
            <person name="Salamov A."/>
            <person name="Sater A.K."/>
            <person name="Schmutz J."/>
            <person name="Terry A."/>
            <person name="Vize P.D."/>
            <person name="Warren W.C."/>
            <person name="Wells D."/>
            <person name="Wills A."/>
            <person name="Wilson R.K."/>
            <person name="Zimmerman L.B."/>
            <person name="Zorn A.M."/>
            <person name="Grainger R."/>
            <person name="Grammer T."/>
            <person name="Khokha M.K."/>
            <person name="Richardson P.M."/>
            <person name="Rokhsar D.S."/>
        </authorList>
    </citation>
    <scope>NUCLEOTIDE SEQUENCE [LARGE SCALE GENOMIC DNA]</scope>
    <source>
        <strain evidence="4">Nigerian</strain>
    </source>
</reference>
<dbReference type="InterPro" id="IPR018378">
    <property type="entry name" value="C-type_lectin_CS"/>
</dbReference>
<name>A0A803K215_XENTR</name>
<dbReference type="SUPFAM" id="SSF56436">
    <property type="entry name" value="C-type lectin-like"/>
    <property type="match status" value="1"/>
</dbReference>
<dbReference type="Gene3D" id="3.10.100.10">
    <property type="entry name" value="Mannose-Binding Protein A, subunit A"/>
    <property type="match status" value="1"/>
</dbReference>
<dbReference type="SMART" id="SM00034">
    <property type="entry name" value="CLECT"/>
    <property type="match status" value="1"/>
</dbReference>
<dbReference type="InterPro" id="IPR050111">
    <property type="entry name" value="C-type_lectin/snaclec_domain"/>
</dbReference>
<dbReference type="PANTHER" id="PTHR22803">
    <property type="entry name" value="MANNOSE, PHOSPHOLIPASE, LECTIN RECEPTOR RELATED"/>
    <property type="match status" value="1"/>
</dbReference>
<feature type="domain" description="C-type lectin" evidence="3">
    <location>
        <begin position="75"/>
        <end position="190"/>
    </location>
</feature>
<evidence type="ECO:0000256" key="2">
    <source>
        <dbReference type="ARBA" id="ARBA00023157"/>
    </source>
</evidence>
<keyword evidence="2" id="KW-1015">Disulfide bond</keyword>
<evidence type="ECO:0000313" key="4">
    <source>
        <dbReference type="Ensembl" id="ENSXETP00000114322"/>
    </source>
</evidence>
<evidence type="ECO:0000259" key="3">
    <source>
        <dbReference type="PROSITE" id="PS50041"/>
    </source>
</evidence>
<proteinExistence type="predicted"/>
<sequence length="194" mass="22943">MTAIKKTLDKDKANFLTQIRTINQTLDKQKTNLLEQITMTKQSLETRISEAMNHIRQELLLAIEATKCDSGWKAFDGSCYYIVNAMKNWMEAQTACKTMNSDLVIITSEKEQNFLENITDDAYFWIGLKRDKDDRNMWRWVDGTIYIISERFWYEDEPNNEDGIEDCVHLWKEKKWNDVFCTDLYKAICEIKGH</sequence>
<accession>A0A803K215</accession>
<dbReference type="InterPro" id="IPR033989">
    <property type="entry name" value="CD209-like_CTLD"/>
</dbReference>
<dbReference type="Ensembl" id="ENSXETT00000106320">
    <property type="protein sequence ID" value="ENSXETP00000114322"/>
    <property type="gene ID" value="ENSXETG00000043892"/>
</dbReference>
<dbReference type="InterPro" id="IPR016187">
    <property type="entry name" value="CTDL_fold"/>
</dbReference>
<dbReference type="FunCoup" id="A0A803K215">
    <property type="interactions" value="521"/>
</dbReference>
<dbReference type="InterPro" id="IPR016186">
    <property type="entry name" value="C-type_lectin-like/link_sf"/>
</dbReference>
<dbReference type="PROSITE" id="PS00615">
    <property type="entry name" value="C_TYPE_LECTIN_1"/>
    <property type="match status" value="1"/>
</dbReference>
<protein>
    <recommendedName>
        <fullName evidence="3">C-type lectin domain-containing protein</fullName>
    </recommendedName>
</protein>
<dbReference type="CDD" id="cd03590">
    <property type="entry name" value="CLECT_DC-SIGN_like"/>
    <property type="match status" value="1"/>
</dbReference>
<dbReference type="InParanoid" id="A0A803K215"/>
<dbReference type="PROSITE" id="PS50041">
    <property type="entry name" value="C_TYPE_LECTIN_2"/>
    <property type="match status" value="1"/>
</dbReference>
<dbReference type="Pfam" id="PF00059">
    <property type="entry name" value="Lectin_C"/>
    <property type="match status" value="1"/>
</dbReference>
<evidence type="ECO:0000256" key="1">
    <source>
        <dbReference type="ARBA" id="ARBA00022734"/>
    </source>
</evidence>
<dbReference type="InterPro" id="IPR001304">
    <property type="entry name" value="C-type_lectin-like"/>
</dbReference>
<reference evidence="4" key="2">
    <citation type="submission" date="2021-03" db="UniProtKB">
        <authorList>
            <consortium name="Ensembl"/>
        </authorList>
    </citation>
    <scope>IDENTIFICATION</scope>
</reference>
<organism evidence="4">
    <name type="scientific">Xenopus tropicalis</name>
    <name type="common">Western clawed frog</name>
    <name type="synonym">Silurana tropicalis</name>
    <dbReference type="NCBI Taxonomy" id="8364"/>
    <lineage>
        <taxon>Eukaryota</taxon>
        <taxon>Metazoa</taxon>
        <taxon>Chordata</taxon>
        <taxon>Craniata</taxon>
        <taxon>Vertebrata</taxon>
        <taxon>Euteleostomi</taxon>
        <taxon>Amphibia</taxon>
        <taxon>Batrachia</taxon>
        <taxon>Anura</taxon>
        <taxon>Pipoidea</taxon>
        <taxon>Pipidae</taxon>
        <taxon>Xenopodinae</taxon>
        <taxon>Xenopus</taxon>
        <taxon>Silurana</taxon>
    </lineage>
</organism>